<keyword evidence="6" id="KW-1185">Reference proteome</keyword>
<feature type="region of interest" description="Disordered" evidence="4">
    <location>
        <begin position="1"/>
        <end position="27"/>
    </location>
</feature>
<comment type="similarity">
    <text evidence="2">Belongs to the THOC5 family.</text>
</comment>
<comment type="caution">
    <text evidence="5">The sequence shown here is derived from an EMBL/GenBank/DDBJ whole genome shotgun (WGS) entry which is preliminary data.</text>
</comment>
<feature type="region of interest" description="Disordered" evidence="4">
    <location>
        <begin position="466"/>
        <end position="506"/>
    </location>
</feature>
<dbReference type="OrthoDB" id="20582at2759"/>
<dbReference type="PANTHER" id="PTHR13375">
    <property type="entry name" value="FMS INTERACTING PROTEIN"/>
    <property type="match status" value="1"/>
</dbReference>
<dbReference type="PANTHER" id="PTHR13375:SF3">
    <property type="entry name" value="THO COMPLEX SUBUNIT 5 HOMOLOG"/>
    <property type="match status" value="1"/>
</dbReference>
<dbReference type="GO" id="GO:0003729">
    <property type="term" value="F:mRNA binding"/>
    <property type="evidence" value="ECO:0007669"/>
    <property type="project" value="TreeGrafter"/>
</dbReference>
<dbReference type="GO" id="GO:0000445">
    <property type="term" value="C:THO complex part of transcription export complex"/>
    <property type="evidence" value="ECO:0007669"/>
    <property type="project" value="TreeGrafter"/>
</dbReference>
<feature type="compositionally biased region" description="Basic and acidic residues" evidence="4">
    <location>
        <begin position="317"/>
        <end position="338"/>
    </location>
</feature>
<sequence length="745" mass="84331">MGKREEKNATEPEDKVDEANDSKEMAKIDPYLAALDCEEHAVRSRSERDDQASFASICKKLRAIMKDILRLKTEKPENWSVEVEDLKVKGLMHMLSLRRLSRIQKVRVKESREKSTEFRQGVDAITLQLQNLLYEVSHLKKEVRKCLEFKSADTEIDLVSVDQFYKEAPENISRPEETVEDAHQQRLAQLHWELEQRRGQTQLTDKLTQEKDKVAELISEQEGRLASLLPRINAILEATQPLQKSLNLPLDAKREQQKTSQLLPAPLYTLWVQATSYGEAYDSSIIAEIMGDVEAAKKLVAADDDAKTEASDSDGEMEMHEENVARKSRSRTENKNQETDDSEDLSLKQLLALHPLHIALTIRTKSGNNAVSMKFFFATSLRIVTTKCSLDLAESSKALLTDILNSDSLLTLLFNGDTGTETPNPANEYQFQKLRLNGLTAEHIKIIGRPYKWAQTLSGLSFLSPESSEDESYATSRPSLNKSNAKEENLDEPPMSPEDKSQLLSSTPQKHCSETLSWKVSAEHMHHIITAIKRRLQARLALHSQFCQLEGATSTSSIPISSETLQELFPGKVCSELVSWGPITWSDYAECPATRHIIDCGAVTMQDLFFKAVFKRQAVNLEAFVTISPDYPNIAPIFALRLLWGKEETASSNPHVRQMETELNIHYGELASNRSERLQLLSLQLYRLAMCFDILTEATSIQKEANVTPSQTQFHKEKIFFRPARGPDRALPFKYLPKLGVFAQR</sequence>
<name>A0A5N5SUN5_9CRUS</name>
<dbReference type="GO" id="GO:0006406">
    <property type="term" value="P:mRNA export from nucleus"/>
    <property type="evidence" value="ECO:0007669"/>
    <property type="project" value="TreeGrafter"/>
</dbReference>
<evidence type="ECO:0000256" key="3">
    <source>
        <dbReference type="ARBA" id="ARBA00023242"/>
    </source>
</evidence>
<dbReference type="InterPro" id="IPR019163">
    <property type="entry name" value="THO_Thoc5"/>
</dbReference>
<evidence type="ECO:0000313" key="6">
    <source>
        <dbReference type="Proteomes" id="UP000326759"/>
    </source>
</evidence>
<proteinExistence type="inferred from homology"/>
<gene>
    <name evidence="5" type="primary">thoc5-b</name>
    <name evidence="5" type="ORF">Anas_07153</name>
</gene>
<feature type="region of interest" description="Disordered" evidence="4">
    <location>
        <begin position="306"/>
        <end position="343"/>
    </location>
</feature>
<dbReference type="EMBL" id="SEYY01020059">
    <property type="protein sequence ID" value="KAB7497638.1"/>
    <property type="molecule type" value="Genomic_DNA"/>
</dbReference>
<protein>
    <submittedName>
        <fullName evidence="5">THO complex subunit 5-like protein B</fullName>
    </submittedName>
</protein>
<comment type="subcellular location">
    <subcellularLocation>
        <location evidence="1">Nucleus</location>
    </subcellularLocation>
</comment>
<evidence type="ECO:0000256" key="2">
    <source>
        <dbReference type="ARBA" id="ARBA00008044"/>
    </source>
</evidence>
<reference evidence="5 6" key="1">
    <citation type="journal article" date="2019" name="PLoS Biol.">
        <title>Sex chromosomes control vertical transmission of feminizing Wolbachia symbionts in an isopod.</title>
        <authorList>
            <person name="Becking T."/>
            <person name="Chebbi M.A."/>
            <person name="Giraud I."/>
            <person name="Moumen B."/>
            <person name="Laverre T."/>
            <person name="Caubet Y."/>
            <person name="Peccoud J."/>
            <person name="Gilbert C."/>
            <person name="Cordaux R."/>
        </authorList>
    </citation>
    <scope>NUCLEOTIDE SEQUENCE [LARGE SCALE GENOMIC DNA]</scope>
    <source>
        <strain evidence="5">ANa2</strain>
        <tissue evidence="5">Whole body excluding digestive tract and cuticle</tissue>
    </source>
</reference>
<dbReference type="AlphaFoldDB" id="A0A5N5SUN5"/>
<organism evidence="5 6">
    <name type="scientific">Armadillidium nasatum</name>
    <dbReference type="NCBI Taxonomy" id="96803"/>
    <lineage>
        <taxon>Eukaryota</taxon>
        <taxon>Metazoa</taxon>
        <taxon>Ecdysozoa</taxon>
        <taxon>Arthropoda</taxon>
        <taxon>Crustacea</taxon>
        <taxon>Multicrustacea</taxon>
        <taxon>Malacostraca</taxon>
        <taxon>Eumalacostraca</taxon>
        <taxon>Peracarida</taxon>
        <taxon>Isopoda</taxon>
        <taxon>Oniscidea</taxon>
        <taxon>Crinocheta</taxon>
        <taxon>Armadillidiidae</taxon>
        <taxon>Armadillidium</taxon>
    </lineage>
</organism>
<evidence type="ECO:0000313" key="5">
    <source>
        <dbReference type="EMBL" id="KAB7497638.1"/>
    </source>
</evidence>
<accession>A0A5N5SUN5</accession>
<keyword evidence="3" id="KW-0539">Nucleus</keyword>
<dbReference type="Proteomes" id="UP000326759">
    <property type="component" value="Unassembled WGS sequence"/>
</dbReference>
<evidence type="ECO:0000256" key="4">
    <source>
        <dbReference type="SAM" id="MobiDB-lite"/>
    </source>
</evidence>
<feature type="compositionally biased region" description="Polar residues" evidence="4">
    <location>
        <begin position="473"/>
        <end position="483"/>
    </location>
</feature>
<evidence type="ECO:0000256" key="1">
    <source>
        <dbReference type="ARBA" id="ARBA00004123"/>
    </source>
</evidence>
<dbReference type="Pfam" id="PF09766">
    <property type="entry name" value="FmiP_Thoc5"/>
    <property type="match status" value="1"/>
</dbReference>